<organism evidence="1 2">
    <name type="scientific">Pseudomonas songnenensis</name>
    <dbReference type="NCBI Taxonomy" id="1176259"/>
    <lineage>
        <taxon>Bacteria</taxon>
        <taxon>Pseudomonadati</taxon>
        <taxon>Pseudomonadota</taxon>
        <taxon>Gammaproteobacteria</taxon>
        <taxon>Pseudomonadales</taxon>
        <taxon>Pseudomonadaceae</taxon>
        <taxon>Pseudomonas</taxon>
    </lineage>
</organism>
<protein>
    <recommendedName>
        <fullName evidence="3">Phage tail protein</fullName>
    </recommendedName>
</protein>
<dbReference type="AlphaFoldDB" id="A0A482U929"/>
<accession>A0A482U929</accession>
<dbReference type="EMBL" id="RWYU02000002">
    <property type="protein sequence ID" value="RYJ63246.1"/>
    <property type="molecule type" value="Genomic_DNA"/>
</dbReference>
<proteinExistence type="predicted"/>
<evidence type="ECO:0008006" key="3">
    <source>
        <dbReference type="Google" id="ProtNLM"/>
    </source>
</evidence>
<dbReference type="OrthoDB" id="6998958at2"/>
<reference evidence="1 2" key="1">
    <citation type="submission" date="2019-01" db="EMBL/GenBank/DDBJ databases">
        <title>High-quality draft genome of. Pseudomonas songnenensis str. L103, a full-fledged denitrifier isolated from 100 meters deep aquifer in a heavily nitrogen fertilized agricultural area.</title>
        <authorList>
            <person name="Liu M."/>
            <person name="Liu B."/>
        </authorList>
    </citation>
    <scope>NUCLEOTIDE SEQUENCE [LARGE SCALE GENOMIC DNA]</scope>
    <source>
        <strain evidence="1 2">L103</strain>
    </source>
</reference>
<comment type="caution">
    <text evidence="1">The sequence shown here is derived from an EMBL/GenBank/DDBJ whole genome shotgun (WGS) entry which is preliminary data.</text>
</comment>
<name>A0A482U929_9PSED</name>
<evidence type="ECO:0000313" key="2">
    <source>
        <dbReference type="Proteomes" id="UP000282800"/>
    </source>
</evidence>
<dbReference type="RefSeq" id="WP_126188815.1">
    <property type="nucleotide sequence ID" value="NZ_RWYU02000002.1"/>
</dbReference>
<gene>
    <name evidence="1" type="ORF">EJA06_004645</name>
</gene>
<dbReference type="Proteomes" id="UP000282800">
    <property type="component" value="Unassembled WGS sequence"/>
</dbReference>
<sequence length="175" mass="18198">MANYAYMGKGIVSLTPEAGGTAVDVGNVSALNFNINENIIKLPNYRTAGGGTYAQVNRIESVEFTATLHDLSPANLAMVLFGTVTEDAVNNTATIEALTTGAQVFEMTFAGVNEAATGKTVTVTVHRAKIGAAQGLGFIGDEFAALEITGEVLIDTSIVGAGLSQFFKIEMDTIA</sequence>
<evidence type="ECO:0000313" key="1">
    <source>
        <dbReference type="EMBL" id="RYJ63246.1"/>
    </source>
</evidence>